<proteinExistence type="predicted"/>
<dbReference type="AlphaFoldDB" id="A0A6M0SE56"/>
<gene>
    <name evidence="1" type="ORF">D0962_29080</name>
</gene>
<accession>A0A6M0SE56</accession>
<dbReference type="Proteomes" id="UP000473574">
    <property type="component" value="Unassembled WGS sequence"/>
</dbReference>
<comment type="caution">
    <text evidence="1">The sequence shown here is derived from an EMBL/GenBank/DDBJ whole genome shotgun (WGS) entry which is preliminary data.</text>
</comment>
<dbReference type="EMBL" id="QZCE01000002">
    <property type="protein sequence ID" value="NEZ66765.1"/>
    <property type="molecule type" value="Genomic_DNA"/>
</dbReference>
<evidence type="ECO:0000313" key="2">
    <source>
        <dbReference type="Proteomes" id="UP000473574"/>
    </source>
</evidence>
<evidence type="ECO:0000313" key="1">
    <source>
        <dbReference type="EMBL" id="NEZ66765.1"/>
    </source>
</evidence>
<protein>
    <submittedName>
        <fullName evidence="1">Uncharacterized protein</fullName>
    </submittedName>
</protein>
<name>A0A6M0SE56_9CYAN</name>
<sequence>MVRDGVMGVKARMLIGYFWGEEAYAILGIYSLDGLYIKLLDTVVSPLRKGGFLILWKFKCN</sequence>
<reference evidence="1 2" key="1">
    <citation type="journal article" date="2020" name="Microb. Ecol.">
        <title>Ecogenomics of the Marine Benthic Filamentous Cyanobacterium Adonisia.</title>
        <authorList>
            <person name="Walter J.M."/>
            <person name="Coutinho F.H."/>
            <person name="Leomil L."/>
            <person name="Hargreaves P.I."/>
            <person name="Campeao M.E."/>
            <person name="Vieira V.V."/>
            <person name="Silva B.S."/>
            <person name="Fistarol G.O."/>
            <person name="Salomon P.S."/>
            <person name="Sawabe T."/>
            <person name="Mino S."/>
            <person name="Hosokawa M."/>
            <person name="Miyashita H."/>
            <person name="Maruyama F."/>
            <person name="van Verk M.C."/>
            <person name="Dutilh B.E."/>
            <person name="Thompson C.C."/>
            <person name="Thompson F.L."/>
        </authorList>
    </citation>
    <scope>NUCLEOTIDE SEQUENCE [LARGE SCALE GENOMIC DNA]</scope>
    <source>
        <strain evidence="1 2">CCMR0082</strain>
    </source>
</reference>
<organism evidence="1 2">
    <name type="scientific">Adonisia turfae CCMR0082</name>
    <dbReference type="NCBI Taxonomy" id="2304604"/>
    <lineage>
        <taxon>Bacteria</taxon>
        <taxon>Bacillati</taxon>
        <taxon>Cyanobacteriota</taxon>
        <taxon>Adonisia</taxon>
        <taxon>Adonisia turfae</taxon>
    </lineage>
</organism>